<dbReference type="SUPFAM" id="SSF52821">
    <property type="entry name" value="Rhodanese/Cell cycle control phosphatase"/>
    <property type="match status" value="1"/>
</dbReference>
<dbReference type="Proteomes" id="UP000054908">
    <property type="component" value="Unassembled WGS sequence"/>
</dbReference>
<dbReference type="AlphaFoldDB" id="A0A0W0W0A2"/>
<dbReference type="PROSITE" id="PS50206">
    <property type="entry name" value="RHODANESE_3"/>
    <property type="match status" value="1"/>
</dbReference>
<feature type="domain" description="Rhodanese" evidence="1">
    <location>
        <begin position="33"/>
        <end position="123"/>
    </location>
</feature>
<dbReference type="PANTHER" id="PTHR43031:SF1">
    <property type="entry name" value="PYRIDINE NUCLEOTIDE-DISULPHIDE OXIDOREDUCTASE"/>
    <property type="match status" value="1"/>
</dbReference>
<dbReference type="InterPro" id="IPR036873">
    <property type="entry name" value="Rhodanese-like_dom_sf"/>
</dbReference>
<dbReference type="Pfam" id="PF00581">
    <property type="entry name" value="Rhodanese"/>
    <property type="match status" value="1"/>
</dbReference>
<sequence>MKQHSPQFLALVADAKKRINEITPQKLKNKIDQHEPLHVIDVREDNEWPSGHIPTAIHMSKGIIERDIEKTIPDPHTPIVVYCSGGFRCALVADSLQKMGYDQIYSLETGLQGWLDAGYALKKEK</sequence>
<evidence type="ECO:0000313" key="2">
    <source>
        <dbReference type="EMBL" id="KTD25650.1"/>
    </source>
</evidence>
<comment type="caution">
    <text evidence="2">The sequence shown here is derived from an EMBL/GenBank/DDBJ whole genome shotgun (WGS) entry which is preliminary data.</text>
</comment>
<evidence type="ECO:0000259" key="1">
    <source>
        <dbReference type="PROSITE" id="PS50206"/>
    </source>
</evidence>
<dbReference type="STRING" id="466.Lmac_2014"/>
<protein>
    <submittedName>
        <fullName evidence="2">Rhodanese domain protein</fullName>
    </submittedName>
</protein>
<reference evidence="2 3" key="1">
    <citation type="submission" date="2015-11" db="EMBL/GenBank/DDBJ databases">
        <title>Genomic analysis of 38 Legionella species identifies large and diverse effector repertoires.</title>
        <authorList>
            <person name="Burstein D."/>
            <person name="Amaro F."/>
            <person name="Zusman T."/>
            <person name="Lifshitz Z."/>
            <person name="Cohen O."/>
            <person name="Gilbert J.A."/>
            <person name="Pupko T."/>
            <person name="Shuman H.A."/>
            <person name="Segal G."/>
        </authorList>
    </citation>
    <scope>NUCLEOTIDE SEQUENCE [LARGE SCALE GENOMIC DNA]</scope>
    <source>
        <strain evidence="2 3">PX-1-G2-E2</strain>
    </source>
</reference>
<accession>A0A0W0W0A2</accession>
<keyword evidence="3" id="KW-1185">Reference proteome</keyword>
<dbReference type="InterPro" id="IPR050229">
    <property type="entry name" value="GlpE_sulfurtransferase"/>
</dbReference>
<name>A0A0W0W0A2_9GAMM</name>
<dbReference type="RefSeq" id="WP_058452753.1">
    <property type="nucleotide sequence ID" value="NZ_CAAAIB010000002.1"/>
</dbReference>
<evidence type="ECO:0000313" key="3">
    <source>
        <dbReference type="Proteomes" id="UP000054908"/>
    </source>
</evidence>
<dbReference type="Gene3D" id="3.40.250.10">
    <property type="entry name" value="Rhodanese-like domain"/>
    <property type="match status" value="1"/>
</dbReference>
<dbReference type="CDD" id="cd00158">
    <property type="entry name" value="RHOD"/>
    <property type="match status" value="1"/>
</dbReference>
<proteinExistence type="predicted"/>
<dbReference type="PATRIC" id="fig|466.6.peg.2133"/>
<dbReference type="EMBL" id="LNYL01000044">
    <property type="protein sequence ID" value="KTD25650.1"/>
    <property type="molecule type" value="Genomic_DNA"/>
</dbReference>
<gene>
    <name evidence="2" type="ORF">Lmac_2014</name>
</gene>
<dbReference type="OrthoDB" id="9784009at2"/>
<dbReference type="SMART" id="SM00450">
    <property type="entry name" value="RHOD"/>
    <property type="match status" value="1"/>
</dbReference>
<dbReference type="PANTHER" id="PTHR43031">
    <property type="entry name" value="FAD-DEPENDENT OXIDOREDUCTASE"/>
    <property type="match status" value="1"/>
</dbReference>
<dbReference type="InterPro" id="IPR001763">
    <property type="entry name" value="Rhodanese-like_dom"/>
</dbReference>
<organism evidence="2 3">
    <name type="scientific">Legionella maceachernii</name>
    <dbReference type="NCBI Taxonomy" id="466"/>
    <lineage>
        <taxon>Bacteria</taxon>
        <taxon>Pseudomonadati</taxon>
        <taxon>Pseudomonadota</taxon>
        <taxon>Gammaproteobacteria</taxon>
        <taxon>Legionellales</taxon>
        <taxon>Legionellaceae</taxon>
        <taxon>Legionella</taxon>
    </lineage>
</organism>